<evidence type="ECO:0000256" key="5">
    <source>
        <dbReference type="ARBA" id="ARBA00022692"/>
    </source>
</evidence>
<feature type="transmembrane region" description="Helical" evidence="11">
    <location>
        <begin position="34"/>
        <end position="54"/>
    </location>
</feature>
<organism evidence="12">
    <name type="scientific">marine metagenome</name>
    <dbReference type="NCBI Taxonomy" id="408172"/>
    <lineage>
        <taxon>unclassified sequences</taxon>
        <taxon>metagenomes</taxon>
        <taxon>ecological metagenomes</taxon>
    </lineage>
</organism>
<evidence type="ECO:0000256" key="10">
    <source>
        <dbReference type="ARBA" id="ARBA00037847"/>
    </source>
</evidence>
<keyword evidence="6" id="KW-0653">Protein transport</keyword>
<dbReference type="EMBL" id="UINC01027957">
    <property type="protein sequence ID" value="SVB08098.1"/>
    <property type="molecule type" value="Genomic_DNA"/>
</dbReference>
<accession>A0A382B2X0</accession>
<keyword evidence="4" id="KW-1003">Cell membrane</keyword>
<evidence type="ECO:0000256" key="11">
    <source>
        <dbReference type="SAM" id="Phobius"/>
    </source>
</evidence>
<proteinExistence type="inferred from homology"/>
<evidence type="ECO:0000256" key="7">
    <source>
        <dbReference type="ARBA" id="ARBA00022989"/>
    </source>
</evidence>
<dbReference type="AlphaFoldDB" id="A0A382B2X0"/>
<dbReference type="GO" id="GO:0005886">
    <property type="term" value="C:plasma membrane"/>
    <property type="evidence" value="ECO:0007669"/>
    <property type="project" value="UniProtKB-SubCell"/>
</dbReference>
<dbReference type="Pfam" id="PF03911">
    <property type="entry name" value="Sec61_beta"/>
    <property type="match status" value="1"/>
</dbReference>
<dbReference type="GO" id="GO:0015031">
    <property type="term" value="P:protein transport"/>
    <property type="evidence" value="ECO:0007669"/>
    <property type="project" value="UniProtKB-KW"/>
</dbReference>
<dbReference type="GO" id="GO:0012505">
    <property type="term" value="C:endomembrane system"/>
    <property type="evidence" value="ECO:0007669"/>
    <property type="project" value="UniProtKB-SubCell"/>
</dbReference>
<evidence type="ECO:0000256" key="9">
    <source>
        <dbReference type="ARBA" id="ARBA00023136"/>
    </source>
</evidence>
<dbReference type="InterPro" id="IPR016482">
    <property type="entry name" value="SecG/Sec61-beta/Sbh"/>
</dbReference>
<dbReference type="NCBIfam" id="NF002318">
    <property type="entry name" value="PRK01253.1"/>
    <property type="match status" value="1"/>
</dbReference>
<name>A0A382B2X0_9ZZZZ</name>
<evidence type="ECO:0008006" key="13">
    <source>
        <dbReference type="Google" id="ProtNLM"/>
    </source>
</evidence>
<keyword evidence="7 11" id="KW-1133">Transmembrane helix</keyword>
<dbReference type="InterPro" id="IPR023531">
    <property type="entry name" value="Preprot_translocase_SecG"/>
</dbReference>
<comment type="subcellular location">
    <subcellularLocation>
        <location evidence="1">Cell membrane</location>
    </subcellularLocation>
    <subcellularLocation>
        <location evidence="10">Endomembrane system</location>
        <topology evidence="10">Single-pass membrane protein</topology>
    </subcellularLocation>
</comment>
<comment type="similarity">
    <text evidence="2">Belongs to the SEC61-beta family.</text>
</comment>
<sequence length="55" mass="6113">MADKKKNAPLPASSAGLLRFFEDETRGVKIDPRIIICMPISIVTISWALDLLFIP</sequence>
<evidence type="ECO:0000256" key="4">
    <source>
        <dbReference type="ARBA" id="ARBA00022475"/>
    </source>
</evidence>
<dbReference type="HAMAP" id="MF_00751">
    <property type="entry name" value="SecG"/>
    <property type="match status" value="1"/>
</dbReference>
<keyword evidence="5 11" id="KW-0812">Transmembrane</keyword>
<protein>
    <recommendedName>
        <fullName evidence="13">Preprotein translocase subunit SecG</fullName>
    </recommendedName>
</protein>
<keyword evidence="9 11" id="KW-0472">Membrane</keyword>
<keyword evidence="3" id="KW-0813">Transport</keyword>
<gene>
    <name evidence="12" type="ORF">METZ01_LOCUS160952</name>
</gene>
<evidence type="ECO:0000256" key="1">
    <source>
        <dbReference type="ARBA" id="ARBA00004236"/>
    </source>
</evidence>
<evidence type="ECO:0000256" key="6">
    <source>
        <dbReference type="ARBA" id="ARBA00022927"/>
    </source>
</evidence>
<evidence type="ECO:0000256" key="3">
    <source>
        <dbReference type="ARBA" id="ARBA00022448"/>
    </source>
</evidence>
<reference evidence="12" key="1">
    <citation type="submission" date="2018-05" db="EMBL/GenBank/DDBJ databases">
        <authorList>
            <person name="Lanie J.A."/>
            <person name="Ng W.-L."/>
            <person name="Kazmierczak K.M."/>
            <person name="Andrzejewski T.M."/>
            <person name="Davidsen T.M."/>
            <person name="Wayne K.J."/>
            <person name="Tettelin H."/>
            <person name="Glass J.I."/>
            <person name="Rusch D."/>
            <person name="Podicherti R."/>
            <person name="Tsui H.-C.T."/>
            <person name="Winkler M.E."/>
        </authorList>
    </citation>
    <scope>NUCLEOTIDE SEQUENCE</scope>
</reference>
<keyword evidence="8" id="KW-0811">Translocation</keyword>
<evidence type="ECO:0000256" key="8">
    <source>
        <dbReference type="ARBA" id="ARBA00023010"/>
    </source>
</evidence>
<evidence type="ECO:0000313" key="12">
    <source>
        <dbReference type="EMBL" id="SVB08098.1"/>
    </source>
</evidence>
<evidence type="ECO:0000256" key="2">
    <source>
        <dbReference type="ARBA" id="ARBA00006103"/>
    </source>
</evidence>